<name>A0A5R9GW13_9PROT</name>
<evidence type="ECO:0000256" key="6">
    <source>
        <dbReference type="ARBA" id="ARBA00023237"/>
    </source>
</evidence>
<keyword evidence="7" id="KW-0204">Cytolysis</keyword>
<feature type="chain" id="PRO_5024420641" description="Protein CyaE" evidence="8">
    <location>
        <begin position="35"/>
        <end position="469"/>
    </location>
</feature>
<dbReference type="AlphaFoldDB" id="A0A5R9GW13"/>
<keyword evidence="7" id="KW-0354">Hemolysis</keyword>
<keyword evidence="2 7" id="KW-0813">Transport</keyword>
<dbReference type="GO" id="GO:0015562">
    <property type="term" value="F:efflux transmembrane transporter activity"/>
    <property type="evidence" value="ECO:0007669"/>
    <property type="project" value="InterPro"/>
</dbReference>
<evidence type="ECO:0000256" key="2">
    <source>
        <dbReference type="ARBA" id="ARBA00022448"/>
    </source>
</evidence>
<accession>A0A5R9GW13</accession>
<dbReference type="InterPro" id="IPR003423">
    <property type="entry name" value="OMP_efflux"/>
</dbReference>
<protein>
    <recommendedName>
        <fullName evidence="7">Protein CyaE</fullName>
    </recommendedName>
</protein>
<dbReference type="InterPro" id="IPR051906">
    <property type="entry name" value="TolC-like"/>
</dbReference>
<dbReference type="PANTHER" id="PTHR30026">
    <property type="entry name" value="OUTER MEMBRANE PROTEIN TOLC"/>
    <property type="match status" value="1"/>
</dbReference>
<dbReference type="PIRSF" id="PIRSF001892">
    <property type="entry name" value="CyaE"/>
    <property type="match status" value="1"/>
</dbReference>
<keyword evidence="3" id="KW-1134">Transmembrane beta strand</keyword>
<dbReference type="Gene3D" id="1.20.1600.10">
    <property type="entry name" value="Outer membrane efflux proteins (OEP)"/>
    <property type="match status" value="1"/>
</dbReference>
<evidence type="ECO:0000256" key="3">
    <source>
        <dbReference type="ARBA" id="ARBA00022452"/>
    </source>
</evidence>
<keyword evidence="8" id="KW-0732">Signal</keyword>
<evidence type="ECO:0000256" key="8">
    <source>
        <dbReference type="SAM" id="SignalP"/>
    </source>
</evidence>
<keyword evidence="5 7" id="KW-0472">Membrane</keyword>
<comment type="caution">
    <text evidence="9">The sequence shown here is derived from an EMBL/GenBank/DDBJ whole genome shotgun (WGS) entry which is preliminary data.</text>
</comment>
<gene>
    <name evidence="9" type="ORF">FEF65_03920</name>
</gene>
<comment type="subcellular location">
    <subcellularLocation>
        <location evidence="7">Cell outer membrane</location>
        <topology evidence="7">Peripheral membrane protein</topology>
    </subcellularLocation>
</comment>
<feature type="signal peptide" evidence="8">
    <location>
        <begin position="1"/>
        <end position="34"/>
    </location>
</feature>
<sequence>MRRMSRSRPTPAVFRPGISMAICGLLAFASPLTATGDPFATEQKVSGSRAGDISPCNQSDISDHALTLTEVVEYALCNNPQTRETWANAKAQAAQIGIAESAYLPTLSGSASASRNRAASAGQQTINSQSSAGVTLNYLLYDFGSRDAALESAEETLKALNATQNATLQSVFLAALQAYYQLFAARAATEAADKARTSSQESLNAATTRYRIGAATSADKLQAQTAFAQAALNLLTAEGNEQIARGVLANAMGLEANQPLHISAPVSTPDEHFEADIDKLIDIARKQRPDLIAAESQLKAARASLHGSEAADMPTISLFANQNISRTSNTNPYHSGAVGLSVSLPLFTGYNTTYRILAAEAQLEARTAQRDRIHRQISLDVWRACQNLKTNTATVRASAELLASAEESERLANGRYKAGVGNMVDLLTAQSALASARQQRVQALYNWQIARATLAQAIGQQPEIIRKKP</sequence>
<evidence type="ECO:0000256" key="7">
    <source>
        <dbReference type="PIRNR" id="PIRNR001892"/>
    </source>
</evidence>
<dbReference type="EMBL" id="VBRY01000003">
    <property type="protein sequence ID" value="TLS68152.1"/>
    <property type="molecule type" value="Genomic_DNA"/>
</dbReference>
<reference evidence="9 10" key="1">
    <citation type="journal article" date="2019" name="Appl. Environ. Microbiol.">
        <title>Environmental Evidence and Genomic Insight of Iron-oxidizing Bacteria Preference Towards More Corrosion Resistant Stainless Steel at Higher Salinities.</title>
        <authorList>
            <person name="Garrison C.E."/>
            <person name="Price K.A."/>
            <person name="Field E.K."/>
        </authorList>
    </citation>
    <scope>NUCLEOTIDE SEQUENCE [LARGE SCALE GENOMIC DNA]</scope>
    <source>
        <strain evidence="9 10">P3</strain>
    </source>
</reference>
<comment type="similarity">
    <text evidence="1 7">Belongs to the outer membrane factor (OMF) (TC 1.B.17) family.</text>
</comment>
<dbReference type="SUPFAM" id="SSF56954">
    <property type="entry name" value="Outer membrane efflux proteins (OEP)"/>
    <property type="match status" value="1"/>
</dbReference>
<proteinExistence type="inferred from homology"/>
<dbReference type="InterPro" id="IPR028351">
    <property type="entry name" value="CyaE"/>
</dbReference>
<dbReference type="GO" id="GO:0009279">
    <property type="term" value="C:cell outer membrane"/>
    <property type="evidence" value="ECO:0007669"/>
    <property type="project" value="UniProtKB-SubCell"/>
</dbReference>
<dbReference type="GO" id="GO:0015288">
    <property type="term" value="F:porin activity"/>
    <property type="evidence" value="ECO:0007669"/>
    <property type="project" value="TreeGrafter"/>
</dbReference>
<comment type="function">
    <text evidence="7">CyaE is necessary for transport of calmodulin-sensitive adenylate cyclase-hemolysin (cyclolysin).</text>
</comment>
<evidence type="ECO:0000256" key="4">
    <source>
        <dbReference type="ARBA" id="ARBA00022692"/>
    </source>
</evidence>
<dbReference type="GO" id="GO:1990281">
    <property type="term" value="C:efflux pump complex"/>
    <property type="evidence" value="ECO:0007669"/>
    <property type="project" value="TreeGrafter"/>
</dbReference>
<organism evidence="9 10">
    <name type="scientific">Mariprofundus erugo</name>
    <dbReference type="NCBI Taxonomy" id="2528639"/>
    <lineage>
        <taxon>Bacteria</taxon>
        <taxon>Pseudomonadati</taxon>
        <taxon>Pseudomonadota</taxon>
        <taxon>Candidatius Mariprofundia</taxon>
        <taxon>Mariprofundales</taxon>
        <taxon>Mariprofundaceae</taxon>
        <taxon>Mariprofundus</taxon>
    </lineage>
</organism>
<evidence type="ECO:0000256" key="5">
    <source>
        <dbReference type="ARBA" id="ARBA00023136"/>
    </source>
</evidence>
<dbReference type="PANTHER" id="PTHR30026:SF21">
    <property type="entry name" value="SLR1270 PROTEIN"/>
    <property type="match status" value="1"/>
</dbReference>
<dbReference type="GO" id="GO:0031640">
    <property type="term" value="P:killing of cells of another organism"/>
    <property type="evidence" value="ECO:0007669"/>
    <property type="project" value="UniProtKB-KW"/>
</dbReference>
<dbReference type="Pfam" id="PF02321">
    <property type="entry name" value="OEP"/>
    <property type="match status" value="2"/>
</dbReference>
<keyword evidence="4" id="KW-0812">Transmembrane</keyword>
<evidence type="ECO:0000313" key="9">
    <source>
        <dbReference type="EMBL" id="TLS68152.1"/>
    </source>
</evidence>
<dbReference type="Proteomes" id="UP000306585">
    <property type="component" value="Unassembled WGS sequence"/>
</dbReference>
<keyword evidence="6 7" id="KW-0998">Cell outer membrane</keyword>
<evidence type="ECO:0000256" key="1">
    <source>
        <dbReference type="ARBA" id="ARBA00007613"/>
    </source>
</evidence>
<evidence type="ECO:0000313" key="10">
    <source>
        <dbReference type="Proteomes" id="UP000306585"/>
    </source>
</evidence>
<keyword evidence="10" id="KW-1185">Reference proteome</keyword>